<protein>
    <recommendedName>
        <fullName evidence="4">Myosin-binding domain-containing protein</fullName>
    </recommendedName>
</protein>
<proteinExistence type="predicted"/>
<evidence type="ECO:0008006" key="4">
    <source>
        <dbReference type="Google" id="ProtNLM"/>
    </source>
</evidence>
<feature type="compositionally biased region" description="Polar residues" evidence="1">
    <location>
        <begin position="128"/>
        <end position="140"/>
    </location>
</feature>
<sequence length="822" mass="89750">MAEPVFDEHPLEEYFRSSWRSGFNIPRFPCSDYGGTETGETSQILPGGAPEFIAEPDDSECASAVGWLDPEHLPYIVVEAIQSPESTFAERFKYDVISSSLLSTSIAAPLSATRRSFSPELPGRLDQESNASQSSSLEQNEPTVIPSSLTEFNWLIVSVSIAAVALFYEFYFVAIFLIGGATYSWHAEKVLSEKASIMSATLRALNDVISSGNVWDSAVNEAMAVIEKEERSQCDNVRQLLSALTEPSQLSQLSEMYAPSSPMRETFPSLNQPRPLSVPLSRQRTMSGPADKRATWNGSYASLALAGSPTSHLQKRRSYRNSDMLSLFDAQSAKASSLSAPPSPLVPISLQGVQEEDDDESPSASPAAHSEIFGAALLDFQRKRRSAGMETIGIPPPPSYSSHSPRSHRSSGSTSFSPVLRTIPSSRFTTVHTTRHPLSLSGLQLALHGALSAKRYACSHLLALRFEEDEDDSYWEDVRSVMALLTSTFEDASSRLMEALNEAERKRVQDERPSPERDVAAPVLSPALRSRTMAEMISFAPMPSHLSRFAAHVDAISTALNEARLHLEQTVASLRDPSPAEGVTSAGGSATVAQEHPAFQAYDRLRKELGFALRECERGREQLLDIVSGPRIPPTNEDADDSPGLGQDSESEPSERPGPSSPAIRLPDLANESVTLALSPGDEQLDDATAHLLLTASSQHLPPPGIEQVYEADTGVVAPFTRERSKLTREERIKLAKSRRESAVSDLMDPSEQSRRSSVERWGPGGEVVQELKDVIWKVSEKRRKLVGQSESQSCPEQEQPSLVVHDTPRTAELQSPEAVAS</sequence>
<evidence type="ECO:0000313" key="2">
    <source>
        <dbReference type="EMBL" id="KAF9814334.1"/>
    </source>
</evidence>
<gene>
    <name evidence="2" type="ORF">IEO21_05177</name>
</gene>
<evidence type="ECO:0000313" key="3">
    <source>
        <dbReference type="Proteomes" id="UP000639403"/>
    </source>
</evidence>
<feature type="compositionally biased region" description="Polar residues" evidence="1">
    <location>
        <begin position="268"/>
        <end position="286"/>
    </location>
</feature>
<evidence type="ECO:0000256" key="1">
    <source>
        <dbReference type="SAM" id="MobiDB-lite"/>
    </source>
</evidence>
<feature type="region of interest" description="Disordered" evidence="1">
    <location>
        <begin position="624"/>
        <end position="667"/>
    </location>
</feature>
<feature type="region of interest" description="Disordered" evidence="1">
    <location>
        <begin position="119"/>
        <end position="140"/>
    </location>
</feature>
<feature type="region of interest" description="Disordered" evidence="1">
    <location>
        <begin position="389"/>
        <end position="418"/>
    </location>
</feature>
<reference evidence="2" key="1">
    <citation type="submission" date="2020-11" db="EMBL/GenBank/DDBJ databases">
        <authorList>
            <person name="Koelle M."/>
            <person name="Horta M.A.C."/>
            <person name="Nowrousian M."/>
            <person name="Ohm R.A."/>
            <person name="Benz P."/>
            <person name="Pilgard A."/>
        </authorList>
    </citation>
    <scope>NUCLEOTIDE SEQUENCE</scope>
    <source>
        <strain evidence="2">FPRL280</strain>
    </source>
</reference>
<feature type="region of interest" description="Disordered" evidence="1">
    <location>
        <begin position="261"/>
        <end position="293"/>
    </location>
</feature>
<name>A0A8H7U1V4_9APHY</name>
<accession>A0A8H7U1V4</accession>
<organism evidence="2 3">
    <name type="scientific">Rhodonia placenta</name>
    <dbReference type="NCBI Taxonomy" id="104341"/>
    <lineage>
        <taxon>Eukaryota</taxon>
        <taxon>Fungi</taxon>
        <taxon>Dikarya</taxon>
        <taxon>Basidiomycota</taxon>
        <taxon>Agaricomycotina</taxon>
        <taxon>Agaricomycetes</taxon>
        <taxon>Polyporales</taxon>
        <taxon>Adustoporiaceae</taxon>
        <taxon>Rhodonia</taxon>
    </lineage>
</organism>
<comment type="caution">
    <text evidence="2">The sequence shown here is derived from an EMBL/GenBank/DDBJ whole genome shotgun (WGS) entry which is preliminary data.</text>
</comment>
<feature type="region of interest" description="Disordered" evidence="1">
    <location>
        <begin position="787"/>
        <end position="822"/>
    </location>
</feature>
<reference evidence="2" key="2">
    <citation type="journal article" name="Front. Microbiol.">
        <title>Degradative Capacity of Two Strains of Rhodonia placenta: From Phenotype to Genotype.</title>
        <authorList>
            <person name="Kolle M."/>
            <person name="Horta M.A.C."/>
            <person name="Nowrousian M."/>
            <person name="Ohm R.A."/>
            <person name="Benz J.P."/>
            <person name="Pilgard A."/>
        </authorList>
    </citation>
    <scope>NUCLEOTIDE SEQUENCE</scope>
    <source>
        <strain evidence="2">FPRL280</strain>
    </source>
</reference>
<feature type="region of interest" description="Disordered" evidence="1">
    <location>
        <begin position="575"/>
        <end position="595"/>
    </location>
</feature>
<feature type="compositionally biased region" description="Low complexity" evidence="1">
    <location>
        <begin position="336"/>
        <end position="350"/>
    </location>
</feature>
<feature type="region of interest" description="Disordered" evidence="1">
    <location>
        <begin position="336"/>
        <end position="367"/>
    </location>
</feature>
<dbReference type="Proteomes" id="UP000639403">
    <property type="component" value="Unassembled WGS sequence"/>
</dbReference>
<feature type="compositionally biased region" description="Low complexity" evidence="1">
    <location>
        <begin position="789"/>
        <end position="802"/>
    </location>
</feature>
<feature type="region of interest" description="Disordered" evidence="1">
    <location>
        <begin position="736"/>
        <end position="762"/>
    </location>
</feature>
<dbReference type="AlphaFoldDB" id="A0A8H7U1V4"/>
<dbReference type="EMBL" id="JADOXO010000089">
    <property type="protein sequence ID" value="KAF9814334.1"/>
    <property type="molecule type" value="Genomic_DNA"/>
</dbReference>
<feature type="compositionally biased region" description="Low complexity" evidence="1">
    <location>
        <begin position="400"/>
        <end position="418"/>
    </location>
</feature>